<dbReference type="EMBL" id="KV424071">
    <property type="protein sequence ID" value="KZT52282.1"/>
    <property type="molecule type" value="Genomic_DNA"/>
</dbReference>
<name>A0A165D8B7_9BASI</name>
<dbReference type="InterPro" id="IPR001810">
    <property type="entry name" value="F-box_dom"/>
</dbReference>
<dbReference type="AlphaFoldDB" id="A0A165D8B7"/>
<dbReference type="Proteomes" id="UP000076842">
    <property type="component" value="Unassembled WGS sequence"/>
</dbReference>
<evidence type="ECO:0000313" key="2">
    <source>
        <dbReference type="EMBL" id="KZT52282.1"/>
    </source>
</evidence>
<dbReference type="InParanoid" id="A0A165D8B7"/>
<dbReference type="STRING" id="1353952.A0A165D8B7"/>
<dbReference type="Gene3D" id="3.80.10.10">
    <property type="entry name" value="Ribonuclease Inhibitor"/>
    <property type="match status" value="1"/>
</dbReference>
<protein>
    <recommendedName>
        <fullName evidence="1">F-box domain-containing protein</fullName>
    </recommendedName>
</protein>
<organism evidence="2 3">
    <name type="scientific">Calocera cornea HHB12733</name>
    <dbReference type="NCBI Taxonomy" id="1353952"/>
    <lineage>
        <taxon>Eukaryota</taxon>
        <taxon>Fungi</taxon>
        <taxon>Dikarya</taxon>
        <taxon>Basidiomycota</taxon>
        <taxon>Agaricomycotina</taxon>
        <taxon>Dacrymycetes</taxon>
        <taxon>Dacrymycetales</taxon>
        <taxon>Dacrymycetaceae</taxon>
        <taxon>Calocera</taxon>
    </lineage>
</organism>
<evidence type="ECO:0000259" key="1">
    <source>
        <dbReference type="PROSITE" id="PS50181"/>
    </source>
</evidence>
<dbReference type="PROSITE" id="PS50181">
    <property type="entry name" value="FBOX"/>
    <property type="match status" value="1"/>
</dbReference>
<dbReference type="OrthoDB" id="3249214at2759"/>
<proteinExistence type="predicted"/>
<accession>A0A165D8B7</accession>
<feature type="domain" description="F-box" evidence="1">
    <location>
        <begin position="1"/>
        <end position="48"/>
    </location>
</feature>
<dbReference type="InterPro" id="IPR032675">
    <property type="entry name" value="LRR_dom_sf"/>
</dbReference>
<gene>
    <name evidence="2" type="ORF">CALCODRAFT_487237</name>
</gene>
<evidence type="ECO:0000313" key="3">
    <source>
        <dbReference type="Proteomes" id="UP000076842"/>
    </source>
</evidence>
<reference evidence="2 3" key="1">
    <citation type="journal article" date="2016" name="Mol. Biol. Evol.">
        <title>Comparative Genomics of Early-Diverging Mushroom-Forming Fungi Provides Insights into the Origins of Lignocellulose Decay Capabilities.</title>
        <authorList>
            <person name="Nagy L.G."/>
            <person name="Riley R."/>
            <person name="Tritt A."/>
            <person name="Adam C."/>
            <person name="Daum C."/>
            <person name="Floudas D."/>
            <person name="Sun H."/>
            <person name="Yadav J.S."/>
            <person name="Pangilinan J."/>
            <person name="Larsson K.H."/>
            <person name="Matsuura K."/>
            <person name="Barry K."/>
            <person name="Labutti K."/>
            <person name="Kuo R."/>
            <person name="Ohm R.A."/>
            <person name="Bhattacharya S.S."/>
            <person name="Shirouzu T."/>
            <person name="Yoshinaga Y."/>
            <person name="Martin F.M."/>
            <person name="Grigoriev I.V."/>
            <person name="Hibbett D.S."/>
        </authorList>
    </citation>
    <scope>NUCLEOTIDE SEQUENCE [LARGE SCALE GENOMIC DNA]</scope>
    <source>
        <strain evidence="2 3">HHB12733</strain>
    </source>
</reference>
<keyword evidence="3" id="KW-1185">Reference proteome</keyword>
<sequence>MLRKLPAELVNEVIAQIDTPRDLAALSETCRLFKQLVSPSPDNQLGPLQCCYLSITINNEDAFRQLADKPHLAQSVRQLHLIEPPPLEDYPSDNAPLRYWRAHSGEGERYRKYDPVLINTALTAMTNLYFLCTEGLKFRMDRSIQKIFVGMPEACPALTDIFLDLSIEDGLKLDKSHFGANGMSGIGQLRSFRANFSDWASVPEYTWNAFSGALFTTLASVCTRLEHMGITWVEYTLDELFKCTYPNLRSLDIACDIGWVIHSDTLHLFLKHHPTIESIHFCCLAPTFLSQDALPNLKRFKLCPDGGAMWDMVNPLSDGSYRPLEWVDFGTVRPETMNTVVFPKVALFAETIRVVRVHRLWSLEEVARLGSLLPNVHSLCYTHLPSRPGKVNHITPQYLQTLAASFPSLRCIKSFFLEHPNSPLCPEMVVQKLGELLPGLMCVDNWVRGDPRAGDAAGWTVDYKRSPMMYWPNFHLRNDEAVRLPEDGLDPATLQRWL</sequence>